<dbReference type="Proteomes" id="UP000439113">
    <property type="component" value="Unassembled WGS sequence"/>
</dbReference>
<reference evidence="2 3" key="1">
    <citation type="submission" date="2019-11" db="EMBL/GenBank/DDBJ databases">
        <title>Whole-genome sequence of a Rhodoblastus acidophilus DSM 142.</title>
        <authorList>
            <person name="Kyndt J.A."/>
            <person name="Meyer T.E."/>
        </authorList>
    </citation>
    <scope>NUCLEOTIDE SEQUENCE [LARGE SCALE GENOMIC DNA]</scope>
    <source>
        <strain evidence="2 3">DSM 142</strain>
    </source>
</reference>
<evidence type="ECO:0000313" key="2">
    <source>
        <dbReference type="EMBL" id="MTV30162.1"/>
    </source>
</evidence>
<name>A0A6N8DI58_RHOAC</name>
<proteinExistence type="predicted"/>
<keyword evidence="1" id="KW-1133">Transmembrane helix</keyword>
<dbReference type="EMBL" id="WNKS01000002">
    <property type="protein sequence ID" value="MTV30162.1"/>
    <property type="molecule type" value="Genomic_DNA"/>
</dbReference>
<organism evidence="2 3">
    <name type="scientific">Rhodoblastus acidophilus</name>
    <name type="common">Rhodopseudomonas acidophila</name>
    <dbReference type="NCBI Taxonomy" id="1074"/>
    <lineage>
        <taxon>Bacteria</taxon>
        <taxon>Pseudomonadati</taxon>
        <taxon>Pseudomonadota</taxon>
        <taxon>Alphaproteobacteria</taxon>
        <taxon>Hyphomicrobiales</taxon>
        <taxon>Rhodoblastaceae</taxon>
        <taxon>Rhodoblastus</taxon>
    </lineage>
</organism>
<keyword evidence="1" id="KW-0812">Transmembrane</keyword>
<dbReference type="RefSeq" id="WP_155444815.1">
    <property type="nucleotide sequence ID" value="NZ_JAOQNR010000002.1"/>
</dbReference>
<keyword evidence="1" id="KW-0472">Membrane</keyword>
<evidence type="ECO:0000313" key="3">
    <source>
        <dbReference type="Proteomes" id="UP000439113"/>
    </source>
</evidence>
<gene>
    <name evidence="2" type="ORF">GJ654_04050</name>
</gene>
<feature type="transmembrane region" description="Helical" evidence="1">
    <location>
        <begin position="20"/>
        <end position="42"/>
    </location>
</feature>
<protein>
    <submittedName>
        <fullName evidence="2">Uncharacterized protein</fullName>
    </submittedName>
</protein>
<dbReference type="AlphaFoldDB" id="A0A6N8DI58"/>
<evidence type="ECO:0000256" key="1">
    <source>
        <dbReference type="SAM" id="Phobius"/>
    </source>
</evidence>
<sequence length="54" mass="5965">MSPQSNASQYLDLLKANPIPMSMMAFSIVAAMCLDFADAVTFRDTLHAFPEKKV</sequence>
<accession>A0A6N8DI58</accession>
<comment type="caution">
    <text evidence="2">The sequence shown here is derived from an EMBL/GenBank/DDBJ whole genome shotgun (WGS) entry which is preliminary data.</text>
</comment>